<dbReference type="PANTHER" id="PTHR43630:SF2">
    <property type="entry name" value="GLYCOSYLTRANSFERASE"/>
    <property type="match status" value="1"/>
</dbReference>
<dbReference type="EMBL" id="DWWK01000174">
    <property type="protein sequence ID" value="HJC39501.1"/>
    <property type="molecule type" value="Genomic_DNA"/>
</dbReference>
<dbReference type="EC" id="2.4.-.-" evidence="2"/>
<evidence type="ECO:0000313" key="3">
    <source>
        <dbReference type="Proteomes" id="UP000823894"/>
    </source>
</evidence>
<proteinExistence type="predicted"/>
<dbReference type="Proteomes" id="UP000823894">
    <property type="component" value="Unassembled WGS sequence"/>
</dbReference>
<reference evidence="2" key="2">
    <citation type="submission" date="2021-04" db="EMBL/GenBank/DDBJ databases">
        <authorList>
            <person name="Gilroy R."/>
        </authorList>
    </citation>
    <scope>NUCLEOTIDE SEQUENCE</scope>
    <source>
        <strain evidence="2">ChiGjej1B1-1692</strain>
    </source>
</reference>
<dbReference type="Gene3D" id="1.25.40.10">
    <property type="entry name" value="Tetratricopeptide repeat domain"/>
    <property type="match status" value="1"/>
</dbReference>
<dbReference type="InterPro" id="IPR001173">
    <property type="entry name" value="Glyco_trans_2-like"/>
</dbReference>
<keyword evidence="2" id="KW-0808">Transferase</keyword>
<evidence type="ECO:0000313" key="2">
    <source>
        <dbReference type="EMBL" id="HJC39501.1"/>
    </source>
</evidence>
<name>A0A9D2NVM2_9FIRM</name>
<sequence>MITVSLCMIVRDERDVLGRCLESVKDIADEIIIVDTGSKDDTKDIALRYTGEVYDFPWQDDFSAARNFALEQGKREYLMWLDADDVIPDESRKKLVRLKKDLEPDIDMVMMPYAAAFEPDGKTAFSYYRERIIKNHRGFRFCGRVHEVVPPSGKLYYADIPVEHRKEKAGDSGRNLRIYEAMETAGDEFDSRALYYYGRELYFHKKYQKGREILEQFLDRGDGWVENQIDATRQLAGCLYGIGDETGALKALLRALEYDVPRGETCCDIGRHFQDRGRYEQAIYWYRQALEAKKDITSGAFVEEACYGFLPAISLCVCYDRLGDRKRAEEYNELAGRYRPDSIYYLRNKEYFAEE</sequence>
<dbReference type="Gene3D" id="3.90.550.10">
    <property type="entry name" value="Spore Coat Polysaccharide Biosynthesis Protein SpsA, Chain A"/>
    <property type="match status" value="1"/>
</dbReference>
<dbReference type="Pfam" id="PF00535">
    <property type="entry name" value="Glycos_transf_2"/>
    <property type="match status" value="1"/>
</dbReference>
<protein>
    <submittedName>
        <fullName evidence="2">Glycosyltransferase</fullName>
        <ecNumber evidence="2">2.4.-.-</ecNumber>
    </submittedName>
</protein>
<gene>
    <name evidence="2" type="ORF">H9757_10655</name>
</gene>
<dbReference type="CDD" id="cd02511">
    <property type="entry name" value="Beta4Glucosyltransferase"/>
    <property type="match status" value="1"/>
</dbReference>
<feature type="domain" description="Glycosyltransferase 2-like" evidence="1">
    <location>
        <begin position="5"/>
        <end position="115"/>
    </location>
</feature>
<evidence type="ECO:0000259" key="1">
    <source>
        <dbReference type="Pfam" id="PF00535"/>
    </source>
</evidence>
<dbReference type="GO" id="GO:0016757">
    <property type="term" value="F:glycosyltransferase activity"/>
    <property type="evidence" value="ECO:0007669"/>
    <property type="project" value="UniProtKB-KW"/>
</dbReference>
<dbReference type="InterPro" id="IPR029044">
    <property type="entry name" value="Nucleotide-diphossugar_trans"/>
</dbReference>
<dbReference type="PANTHER" id="PTHR43630">
    <property type="entry name" value="POLY-BETA-1,6-N-ACETYL-D-GLUCOSAMINE SYNTHASE"/>
    <property type="match status" value="1"/>
</dbReference>
<reference evidence="2" key="1">
    <citation type="journal article" date="2021" name="PeerJ">
        <title>Extensive microbial diversity within the chicken gut microbiome revealed by metagenomics and culture.</title>
        <authorList>
            <person name="Gilroy R."/>
            <person name="Ravi A."/>
            <person name="Getino M."/>
            <person name="Pursley I."/>
            <person name="Horton D.L."/>
            <person name="Alikhan N.F."/>
            <person name="Baker D."/>
            <person name="Gharbi K."/>
            <person name="Hall N."/>
            <person name="Watson M."/>
            <person name="Adriaenssens E.M."/>
            <person name="Foster-Nyarko E."/>
            <person name="Jarju S."/>
            <person name="Secka A."/>
            <person name="Antonio M."/>
            <person name="Oren A."/>
            <person name="Chaudhuri R.R."/>
            <person name="La Ragione R."/>
            <person name="Hildebrand F."/>
            <person name="Pallen M.J."/>
        </authorList>
    </citation>
    <scope>NUCLEOTIDE SEQUENCE</scope>
    <source>
        <strain evidence="2">ChiGjej1B1-1692</strain>
    </source>
</reference>
<organism evidence="2 3">
    <name type="scientific">Candidatus Mediterraneibacter faecigallinarum</name>
    <dbReference type="NCBI Taxonomy" id="2838669"/>
    <lineage>
        <taxon>Bacteria</taxon>
        <taxon>Bacillati</taxon>
        <taxon>Bacillota</taxon>
        <taxon>Clostridia</taxon>
        <taxon>Lachnospirales</taxon>
        <taxon>Lachnospiraceae</taxon>
        <taxon>Mediterraneibacter</taxon>
    </lineage>
</organism>
<dbReference type="SUPFAM" id="SSF53448">
    <property type="entry name" value="Nucleotide-diphospho-sugar transferases"/>
    <property type="match status" value="1"/>
</dbReference>
<keyword evidence="2" id="KW-0328">Glycosyltransferase</keyword>
<comment type="caution">
    <text evidence="2">The sequence shown here is derived from an EMBL/GenBank/DDBJ whole genome shotgun (WGS) entry which is preliminary data.</text>
</comment>
<accession>A0A9D2NVM2</accession>
<dbReference type="InterPro" id="IPR011990">
    <property type="entry name" value="TPR-like_helical_dom_sf"/>
</dbReference>
<dbReference type="SUPFAM" id="SSF48452">
    <property type="entry name" value="TPR-like"/>
    <property type="match status" value="1"/>
</dbReference>
<dbReference type="AlphaFoldDB" id="A0A9D2NVM2"/>